<dbReference type="Proteomes" id="UP000681586">
    <property type="component" value="Unassembled WGS sequence"/>
</dbReference>
<keyword evidence="3" id="KW-1185">Reference proteome</keyword>
<organism evidence="2 3">
    <name type="scientific">Mammaliicoccus fleurettii</name>
    <dbReference type="NCBI Taxonomy" id="150056"/>
    <lineage>
        <taxon>Bacteria</taxon>
        <taxon>Bacillati</taxon>
        <taxon>Bacillota</taxon>
        <taxon>Bacilli</taxon>
        <taxon>Bacillales</taxon>
        <taxon>Staphylococcaceae</taxon>
        <taxon>Mammaliicoccus</taxon>
    </lineage>
</organism>
<name>A0ABS5MMW9_9STAP</name>
<dbReference type="InterPro" id="IPR006674">
    <property type="entry name" value="HD_domain"/>
</dbReference>
<dbReference type="CDD" id="cd00077">
    <property type="entry name" value="HDc"/>
    <property type="match status" value="1"/>
</dbReference>
<dbReference type="SUPFAM" id="SSF109604">
    <property type="entry name" value="HD-domain/PDEase-like"/>
    <property type="match status" value="1"/>
</dbReference>
<dbReference type="Pfam" id="PF01966">
    <property type="entry name" value="HD"/>
    <property type="match status" value="1"/>
</dbReference>
<comment type="caution">
    <text evidence="2">The sequence shown here is derived from an EMBL/GenBank/DDBJ whole genome shotgun (WGS) entry which is preliminary data.</text>
</comment>
<dbReference type="InterPro" id="IPR003607">
    <property type="entry name" value="HD/PDEase_dom"/>
</dbReference>
<evidence type="ECO:0000313" key="3">
    <source>
        <dbReference type="Proteomes" id="UP000681586"/>
    </source>
</evidence>
<dbReference type="PANTHER" id="PTHR33594">
    <property type="entry name" value="SUPERFAMILY HYDROLASE, PUTATIVE (AFU_ORTHOLOGUE AFUA_1G03035)-RELATED"/>
    <property type="match status" value="1"/>
</dbReference>
<evidence type="ECO:0000313" key="2">
    <source>
        <dbReference type="EMBL" id="MBS3697259.1"/>
    </source>
</evidence>
<dbReference type="Gene3D" id="1.20.58.1910">
    <property type="match status" value="1"/>
</dbReference>
<sequence length="225" mass="26215">MNKEKIILNAEAYVRQLHQQDTTGHDFEHILRVRFHALDIAHYEKADTFVVELASLLHDSVDKKLFKDTTTAWEQLYKWMNEMQLSSDIQDEIVHILKFMSFNGGKNNGKLKSLAGKIVQDADRIDAIGAIGIARTFQYAGHFKEPMHISTQKPRNLNTLNSSQYHDEPNTAINHFYEKLLLLKDMMNTERGKEIAQERHSYMESFLEQFYKEWDVTKNGEGHKS</sequence>
<dbReference type="SMART" id="SM00471">
    <property type="entry name" value="HDc"/>
    <property type="match status" value="1"/>
</dbReference>
<proteinExistence type="predicted"/>
<accession>A0ABS5MMW9</accession>
<dbReference type="Gene3D" id="1.10.472.50">
    <property type="entry name" value="HD-domain/PDEase-like"/>
    <property type="match status" value="1"/>
</dbReference>
<feature type="domain" description="HD/PDEase" evidence="1">
    <location>
        <begin position="22"/>
        <end position="137"/>
    </location>
</feature>
<dbReference type="EMBL" id="JAGXBM010000008">
    <property type="protein sequence ID" value="MBS3697259.1"/>
    <property type="molecule type" value="Genomic_DNA"/>
</dbReference>
<dbReference type="RefSeq" id="WP_078357995.1">
    <property type="nucleotide sequence ID" value="NZ_JAEPSA010000004.1"/>
</dbReference>
<reference evidence="2 3" key="1">
    <citation type="submission" date="2021-05" db="EMBL/GenBank/DDBJ databases">
        <title>Staphylococcus fleurettii isolated from lake water in First Nation community in Manitoba, Canada.</title>
        <authorList>
            <person name="Bashar S."/>
            <person name="Murdock A."/>
            <person name="Patidar R."/>
            <person name="Golding G."/>
            <person name="Farenhorst A."/>
            <person name="Kumar A."/>
        </authorList>
    </citation>
    <scope>NUCLEOTIDE SEQUENCE [LARGE SCALE GENOMIC DNA]</scope>
    <source>
        <strain evidence="2 3">SF002</strain>
    </source>
</reference>
<evidence type="ECO:0000259" key="1">
    <source>
        <dbReference type="SMART" id="SM00471"/>
    </source>
</evidence>
<dbReference type="GeneID" id="86197485"/>
<gene>
    <name evidence="2" type="ORF">JJQ58_07240</name>
</gene>
<protein>
    <submittedName>
        <fullName evidence="2">HD domain-containing protein</fullName>
    </submittedName>
</protein>
<dbReference type="PANTHER" id="PTHR33594:SF1">
    <property type="entry name" value="HD_PDEASE DOMAIN-CONTAINING PROTEIN"/>
    <property type="match status" value="1"/>
</dbReference>